<dbReference type="InterPro" id="IPR004635">
    <property type="entry name" value="Pept_S49_SppA"/>
</dbReference>
<keyword evidence="5" id="KW-0472">Membrane</keyword>
<evidence type="ECO:0000256" key="5">
    <source>
        <dbReference type="SAM" id="Phobius"/>
    </source>
</evidence>
<dbReference type="Gene3D" id="3.90.226.10">
    <property type="entry name" value="2-enoyl-CoA Hydratase, Chain A, domain 1"/>
    <property type="match status" value="1"/>
</dbReference>
<dbReference type="InterPro" id="IPR047272">
    <property type="entry name" value="S49_SppA_C"/>
</dbReference>
<evidence type="ECO:0000313" key="9">
    <source>
        <dbReference type="Proteomes" id="UP000051276"/>
    </source>
</evidence>
<dbReference type="GO" id="GO:0008236">
    <property type="term" value="F:serine-type peptidase activity"/>
    <property type="evidence" value="ECO:0007669"/>
    <property type="project" value="UniProtKB-KW"/>
</dbReference>
<dbReference type="Proteomes" id="UP000051634">
    <property type="component" value="Unassembled WGS sequence"/>
</dbReference>
<dbReference type="Proteomes" id="UP000051276">
    <property type="component" value="Unassembled WGS sequence"/>
</dbReference>
<dbReference type="EMBL" id="LMXI01000359">
    <property type="protein sequence ID" value="KRT58348.1"/>
    <property type="molecule type" value="Genomic_DNA"/>
</dbReference>
<accession>A0A0T5Z631</accession>
<reference evidence="9 10" key="1">
    <citation type="submission" date="2015-11" db="EMBL/GenBank/DDBJ databases">
        <title>The genome of Candidatus Endoriftia persephone in Ridgeia piscesae and population structure of the North Eastern Pacific vestimentiferan symbionts.</title>
        <authorList>
            <person name="Perez M."/>
            <person name="Juniper K.S."/>
        </authorList>
    </citation>
    <scope>NUCLEOTIDE SEQUENCE [LARGE SCALE GENOMIC DNA]</scope>
    <source>
        <strain evidence="8">Ind10</strain>
        <strain evidence="7">Ind11</strain>
    </source>
</reference>
<name>A0A0T5Z631_9GAMM</name>
<keyword evidence="10" id="KW-1185">Reference proteome</keyword>
<evidence type="ECO:0000259" key="6">
    <source>
        <dbReference type="Pfam" id="PF01343"/>
    </source>
</evidence>
<evidence type="ECO:0000256" key="3">
    <source>
        <dbReference type="ARBA" id="ARBA00022801"/>
    </source>
</evidence>
<feature type="domain" description="Peptidase S49" evidence="6">
    <location>
        <begin position="142"/>
        <end position="284"/>
    </location>
</feature>
<keyword evidence="5" id="KW-0812">Transmembrane</keyword>
<keyword evidence="3" id="KW-0378">Hydrolase</keyword>
<evidence type="ECO:0000256" key="2">
    <source>
        <dbReference type="ARBA" id="ARBA00022670"/>
    </source>
</evidence>
<dbReference type="RefSeq" id="WP_005965306.1">
    <property type="nucleotide sequence ID" value="NZ_KQ556870.1"/>
</dbReference>
<evidence type="ECO:0000256" key="1">
    <source>
        <dbReference type="ARBA" id="ARBA00008683"/>
    </source>
</evidence>
<dbReference type="STRING" id="54398.Ga0074115_12728"/>
<feature type="transmembrane region" description="Helical" evidence="5">
    <location>
        <begin position="43"/>
        <end position="62"/>
    </location>
</feature>
<proteinExistence type="inferred from homology"/>
<dbReference type="PANTHER" id="PTHR42987">
    <property type="entry name" value="PEPTIDASE S49"/>
    <property type="match status" value="1"/>
</dbReference>
<gene>
    <name evidence="7" type="ORF">Ga0074115_12728</name>
    <name evidence="8" type="ORF">Ga0076813_13353</name>
</gene>
<keyword evidence="5" id="KW-1133">Transmembrane helix</keyword>
<protein>
    <submittedName>
        <fullName evidence="8">Protease-4</fullName>
    </submittedName>
    <submittedName>
        <fullName evidence="7">Signal peptide peptidase SppA, 36K type</fullName>
    </submittedName>
</protein>
<dbReference type="InterPro" id="IPR029045">
    <property type="entry name" value="ClpP/crotonase-like_dom_sf"/>
</dbReference>
<dbReference type="Gene3D" id="6.20.330.10">
    <property type="match status" value="1"/>
</dbReference>
<dbReference type="NCBIfam" id="TIGR00706">
    <property type="entry name" value="SppA_dom"/>
    <property type="match status" value="1"/>
</dbReference>
<organism evidence="8 9">
    <name type="scientific">endosymbiont of Ridgeia piscesae</name>
    <dbReference type="NCBI Taxonomy" id="54398"/>
    <lineage>
        <taxon>Bacteria</taxon>
        <taxon>Pseudomonadati</taxon>
        <taxon>Pseudomonadota</taxon>
        <taxon>Gammaproteobacteria</taxon>
        <taxon>sulfur-oxidizing symbionts</taxon>
    </lineage>
</organism>
<comment type="caution">
    <text evidence="8">The sequence shown here is derived from an EMBL/GenBank/DDBJ whole genome shotgun (WGS) entry which is preliminary data.</text>
</comment>
<evidence type="ECO:0000256" key="4">
    <source>
        <dbReference type="ARBA" id="ARBA00022825"/>
    </source>
</evidence>
<dbReference type="InterPro" id="IPR002142">
    <property type="entry name" value="Peptidase_S49"/>
</dbReference>
<evidence type="ECO:0000313" key="7">
    <source>
        <dbReference type="EMBL" id="KRT55919.1"/>
    </source>
</evidence>
<dbReference type="EMBL" id="LDXT01000070">
    <property type="protein sequence ID" value="KRT55919.1"/>
    <property type="molecule type" value="Genomic_DNA"/>
</dbReference>
<dbReference type="PATRIC" id="fig|54398.3.peg.831"/>
<evidence type="ECO:0000313" key="8">
    <source>
        <dbReference type="EMBL" id="KRT58348.1"/>
    </source>
</evidence>
<dbReference type="CDD" id="cd07023">
    <property type="entry name" value="S49_Sppa_N_C"/>
    <property type="match status" value="1"/>
</dbReference>
<dbReference type="SUPFAM" id="SSF52096">
    <property type="entry name" value="ClpP/crotonase"/>
    <property type="match status" value="1"/>
</dbReference>
<comment type="similarity">
    <text evidence="1">Belongs to the peptidase S49 family.</text>
</comment>
<dbReference type="GO" id="GO:0006508">
    <property type="term" value="P:proteolysis"/>
    <property type="evidence" value="ECO:0007669"/>
    <property type="project" value="UniProtKB-KW"/>
</dbReference>
<dbReference type="OrthoDB" id="9764363at2"/>
<keyword evidence="4" id="KW-0720">Serine protease</keyword>
<evidence type="ECO:0000313" key="10">
    <source>
        <dbReference type="Proteomes" id="UP000051634"/>
    </source>
</evidence>
<dbReference type="AlphaFoldDB" id="A0A0T5Z631"/>
<dbReference type="PANTHER" id="PTHR42987:SF8">
    <property type="entry name" value="PROTEINASE"/>
    <property type="match status" value="1"/>
</dbReference>
<keyword evidence="2 8" id="KW-0645">Protease</keyword>
<sequence length="329" mass="36803">MSDQSHENPQPKQGDPSRWERELLNKVVMTSLNEGRRARRWGIFFKSLTFLYLFLLLTIWWSDDIDVKMAGSEKHTALVEVNGIIAPDTKASADKVVTGLRNAFEDKNTKGVILRLNTPGGSPVQSRYINQEITRLREKYPDIPLYAVIVDMCASGGYYIAAAADEIYADEGSIVGSIGVLMNGFGFVDVMQELGIERRLMTAGEHKGILDPFSPVNDYEREHIQRMLDQLHAQFIETVKQGRGERLKVDEYPELFSGLFWSGEEGLKIGLVDAFGSSSYVAREVIGAEDIVDFTPEEDIWDRFAEKLGTGAAQAIARMGGLTEGWSLR</sequence>
<dbReference type="Pfam" id="PF01343">
    <property type="entry name" value="Peptidase_S49"/>
    <property type="match status" value="1"/>
</dbReference>